<evidence type="ECO:0000256" key="2">
    <source>
        <dbReference type="ARBA" id="ARBA00022517"/>
    </source>
</evidence>
<dbReference type="InterPro" id="IPR015946">
    <property type="entry name" value="KH_dom-like_a/b"/>
</dbReference>
<organism evidence="3 4">
    <name type="scientific">Georgenia halotolerans</name>
    <dbReference type="NCBI Taxonomy" id="3028317"/>
    <lineage>
        <taxon>Bacteria</taxon>
        <taxon>Bacillati</taxon>
        <taxon>Actinomycetota</taxon>
        <taxon>Actinomycetes</taxon>
        <taxon>Micrococcales</taxon>
        <taxon>Bogoriellaceae</taxon>
        <taxon>Georgenia</taxon>
    </lineage>
</organism>
<accession>A0ABT5TSL0</accession>
<keyword evidence="1" id="KW-0963">Cytoplasm</keyword>
<dbReference type="Pfam" id="PF02033">
    <property type="entry name" value="RBFA"/>
    <property type="match status" value="1"/>
</dbReference>
<keyword evidence="2" id="KW-0690">Ribosome biogenesis</keyword>
<sequence>MADAPRARRIADRIQEIVARMLDTRIKDPRLGFVTVTDVRV</sequence>
<name>A0ABT5TSL0_9MICO</name>
<dbReference type="SUPFAM" id="SSF89919">
    <property type="entry name" value="Ribosome-binding factor A, RbfA"/>
    <property type="match status" value="1"/>
</dbReference>
<proteinExistence type="predicted"/>
<gene>
    <name evidence="3" type="ORF">PU560_00600</name>
</gene>
<feature type="non-terminal residue" evidence="3">
    <location>
        <position position="41"/>
    </location>
</feature>
<protein>
    <submittedName>
        <fullName evidence="3">Ribosome-binding factor A</fullName>
    </submittedName>
</protein>
<dbReference type="Proteomes" id="UP001165561">
    <property type="component" value="Unassembled WGS sequence"/>
</dbReference>
<dbReference type="InterPro" id="IPR023799">
    <property type="entry name" value="RbfA_dom_sf"/>
</dbReference>
<dbReference type="InterPro" id="IPR000238">
    <property type="entry name" value="RbfA"/>
</dbReference>
<evidence type="ECO:0000256" key="1">
    <source>
        <dbReference type="ARBA" id="ARBA00022490"/>
    </source>
</evidence>
<dbReference type="EMBL" id="JARACI010000132">
    <property type="protein sequence ID" value="MDD9204959.1"/>
    <property type="molecule type" value="Genomic_DNA"/>
</dbReference>
<reference evidence="3" key="1">
    <citation type="submission" date="2023-02" db="EMBL/GenBank/DDBJ databases">
        <title>Georgenia sp.10Sc9-8, isolated from a soil sample collected from the Taklamakan desert.</title>
        <authorList>
            <person name="Liu S."/>
        </authorList>
    </citation>
    <scope>NUCLEOTIDE SEQUENCE</scope>
    <source>
        <strain evidence="3">10Sc9-8</strain>
    </source>
</reference>
<evidence type="ECO:0000313" key="3">
    <source>
        <dbReference type="EMBL" id="MDD9204959.1"/>
    </source>
</evidence>
<keyword evidence="4" id="KW-1185">Reference proteome</keyword>
<comment type="caution">
    <text evidence="3">The sequence shown here is derived from an EMBL/GenBank/DDBJ whole genome shotgun (WGS) entry which is preliminary data.</text>
</comment>
<dbReference type="Gene3D" id="3.30.300.20">
    <property type="match status" value="1"/>
</dbReference>
<evidence type="ECO:0000313" key="4">
    <source>
        <dbReference type="Proteomes" id="UP001165561"/>
    </source>
</evidence>